<feature type="transmembrane region" description="Helical" evidence="6">
    <location>
        <begin position="313"/>
        <end position="333"/>
    </location>
</feature>
<feature type="transmembrane region" description="Helical" evidence="6">
    <location>
        <begin position="375"/>
        <end position="395"/>
    </location>
</feature>
<feature type="transmembrane region" description="Helical" evidence="6">
    <location>
        <begin position="401"/>
        <end position="422"/>
    </location>
</feature>
<dbReference type="RefSeq" id="WP_052275587.1">
    <property type="nucleotide sequence ID" value="NZ_CP011339.1"/>
</dbReference>
<evidence type="ECO:0000256" key="4">
    <source>
        <dbReference type="ARBA" id="ARBA00022989"/>
    </source>
</evidence>
<evidence type="ECO:0000256" key="5">
    <source>
        <dbReference type="ARBA" id="ARBA00023136"/>
    </source>
</evidence>
<comment type="subcellular location">
    <subcellularLocation>
        <location evidence="1">Cell membrane</location>
        <topology evidence="1">Multi-pass membrane protein</topology>
    </subcellularLocation>
</comment>
<dbReference type="EMBL" id="CP011339">
    <property type="protein sequence ID" value="AKV65968.1"/>
    <property type="molecule type" value="Genomic_DNA"/>
</dbReference>
<feature type="transmembrane region" description="Helical" evidence="6">
    <location>
        <begin position="48"/>
        <end position="72"/>
    </location>
</feature>
<evidence type="ECO:0000256" key="2">
    <source>
        <dbReference type="ARBA" id="ARBA00022475"/>
    </source>
</evidence>
<dbReference type="PATRIC" id="fig|1638788.3.peg.763"/>
<evidence type="ECO:0000256" key="6">
    <source>
        <dbReference type="SAM" id="Phobius"/>
    </source>
</evidence>
<dbReference type="InterPro" id="IPR050833">
    <property type="entry name" value="Poly_Biosynth_Transport"/>
</dbReference>
<dbReference type="PANTHER" id="PTHR30250:SF11">
    <property type="entry name" value="O-ANTIGEN TRANSPORTER-RELATED"/>
    <property type="match status" value="1"/>
</dbReference>
<evidence type="ECO:0000313" key="7">
    <source>
        <dbReference type="EMBL" id="AKV65968.1"/>
    </source>
</evidence>
<dbReference type="Pfam" id="PF01943">
    <property type="entry name" value="Polysacc_synt"/>
    <property type="match status" value="1"/>
</dbReference>
<sequence length="433" mass="47004">MKKTPLKLKERLIRDATGSLGLRVAFITLSFLTSIILARWLGKNGFGVYTYAMTWPALLGIPATLGFNNLLVREVAIYSSQSAWGLMRGLLQWANAIVFIVSSLMALVAIAIILNWGQVREPDLLPSLCVAMISLPIVSLTSLRLATMKGLHRVVLGQMPENLLAPLVFIILTISSYWFLRNQENITVWVMGLKLISLGITFVVGVVLLARVLPQEVKQAKPEYKILTWLKDGLPFILLGGLAVINSRIDILMLGALKGAGAVGVYAVVSRVTSLIIFGLGILNNVLSPTFATLYAEGTREQLQRLVTHSTRLISLFALVMTLGLIALRYSILQLFGAEFIQGQTALIILSIGYLVNALTGSVGLLLNMTRHAKFSAATVAFAALLNVCLNWLLIPKWGVNGAATATAISMIVGNIISAIWVRQKLGIKSTAI</sequence>
<feature type="transmembrane region" description="Helical" evidence="6">
    <location>
        <begin position="345"/>
        <end position="368"/>
    </location>
</feature>
<feature type="transmembrane region" description="Helical" evidence="6">
    <location>
        <begin position="163"/>
        <end position="180"/>
    </location>
</feature>
<keyword evidence="2" id="KW-1003">Cell membrane</keyword>
<feature type="transmembrane region" description="Helical" evidence="6">
    <location>
        <begin position="93"/>
        <end position="118"/>
    </location>
</feature>
<dbReference type="InterPro" id="IPR002797">
    <property type="entry name" value="Polysacc_synth"/>
</dbReference>
<keyword evidence="4 6" id="KW-1133">Transmembrane helix</keyword>
<dbReference type="CDD" id="cd13128">
    <property type="entry name" value="MATE_Wzx_like"/>
    <property type="match status" value="1"/>
</dbReference>
<organism evidence="7 8">
    <name type="scientific">Microcystis panniformis FACHB-1757</name>
    <dbReference type="NCBI Taxonomy" id="1638788"/>
    <lineage>
        <taxon>Bacteria</taxon>
        <taxon>Bacillati</taxon>
        <taxon>Cyanobacteriota</taxon>
        <taxon>Cyanophyceae</taxon>
        <taxon>Oscillatoriophycideae</taxon>
        <taxon>Chroococcales</taxon>
        <taxon>Microcystaceae</taxon>
        <taxon>Microcystis</taxon>
    </lineage>
</organism>
<reference evidence="7 8" key="1">
    <citation type="journal article" date="2016" name="Stand. Genomic Sci.">
        <title>Complete genome sequence and genomic characterization of Microcystis panniformis FACHB 1757 by third-generation sequencing.</title>
        <authorList>
            <person name="Zhang J.Y."/>
            <person name="Guan R."/>
            <person name="Zhang H.J."/>
            <person name="Li H."/>
            <person name="Xiao P."/>
            <person name="Yu G.L."/>
            <person name="Du L."/>
            <person name="Cao D.M."/>
            <person name="Zhu B.C."/>
            <person name="Li R.H."/>
            <person name="Lu Z.H."/>
        </authorList>
    </citation>
    <scope>NUCLEOTIDE SEQUENCE [LARGE SCALE GENOMIC DNA]</scope>
    <source>
        <strain evidence="7 8">FACHB-1757</strain>
    </source>
</reference>
<proteinExistence type="predicted"/>
<name>A0A0K1RW21_9CHRO</name>
<protein>
    <submittedName>
        <fullName evidence="7">Polysaccharide biosynthesis protein</fullName>
    </submittedName>
</protein>
<dbReference type="PANTHER" id="PTHR30250">
    <property type="entry name" value="PST FAMILY PREDICTED COLANIC ACID TRANSPORTER"/>
    <property type="match status" value="1"/>
</dbReference>
<evidence type="ECO:0000256" key="1">
    <source>
        <dbReference type="ARBA" id="ARBA00004651"/>
    </source>
</evidence>
<feature type="transmembrane region" description="Helical" evidence="6">
    <location>
        <begin position="20"/>
        <end position="42"/>
    </location>
</feature>
<gene>
    <name evidence="7" type="ORF">VL20_761</name>
</gene>
<dbReference type="Proteomes" id="UP000068167">
    <property type="component" value="Chromosome"/>
</dbReference>
<evidence type="ECO:0000256" key="3">
    <source>
        <dbReference type="ARBA" id="ARBA00022692"/>
    </source>
</evidence>
<keyword evidence="8" id="KW-1185">Reference proteome</keyword>
<accession>A0A0K1RW21</accession>
<feature type="transmembrane region" description="Helical" evidence="6">
    <location>
        <begin position="124"/>
        <end position="143"/>
    </location>
</feature>
<keyword evidence="3 6" id="KW-0812">Transmembrane</keyword>
<evidence type="ECO:0000313" key="8">
    <source>
        <dbReference type="Proteomes" id="UP000068167"/>
    </source>
</evidence>
<dbReference type="KEGG" id="mpk:VL20_761"/>
<feature type="transmembrane region" description="Helical" evidence="6">
    <location>
        <begin position="186"/>
        <end position="213"/>
    </location>
</feature>
<dbReference type="GO" id="GO:0005886">
    <property type="term" value="C:plasma membrane"/>
    <property type="evidence" value="ECO:0007669"/>
    <property type="project" value="UniProtKB-SubCell"/>
</dbReference>
<feature type="transmembrane region" description="Helical" evidence="6">
    <location>
        <begin position="234"/>
        <end position="257"/>
    </location>
</feature>
<dbReference type="AlphaFoldDB" id="A0A0K1RW21"/>
<keyword evidence="5 6" id="KW-0472">Membrane</keyword>
<feature type="transmembrane region" description="Helical" evidence="6">
    <location>
        <begin position="263"/>
        <end position="283"/>
    </location>
</feature>